<proteinExistence type="predicted"/>
<dbReference type="GO" id="GO:0000725">
    <property type="term" value="P:recombinational repair"/>
    <property type="evidence" value="ECO:0007669"/>
    <property type="project" value="TreeGrafter"/>
</dbReference>
<evidence type="ECO:0000313" key="12">
    <source>
        <dbReference type="Proteomes" id="UP000321805"/>
    </source>
</evidence>
<dbReference type="RefSeq" id="WP_146917575.1">
    <property type="nucleotide sequence ID" value="NZ_CP042430.1"/>
</dbReference>
<dbReference type="EC" id="5.6.2.4" evidence="7"/>
<evidence type="ECO:0000256" key="5">
    <source>
        <dbReference type="ARBA" id="ARBA00023235"/>
    </source>
</evidence>
<dbReference type="GO" id="GO:0043138">
    <property type="term" value="F:3'-5' DNA helicase activity"/>
    <property type="evidence" value="ECO:0007669"/>
    <property type="project" value="UniProtKB-EC"/>
</dbReference>
<dbReference type="Gene3D" id="3.40.50.300">
    <property type="entry name" value="P-loop containing nucleotide triphosphate hydrolases"/>
    <property type="match status" value="3"/>
</dbReference>
<evidence type="ECO:0000256" key="1">
    <source>
        <dbReference type="ARBA" id="ARBA00022741"/>
    </source>
</evidence>
<evidence type="ECO:0000256" key="7">
    <source>
        <dbReference type="ARBA" id="ARBA00034808"/>
    </source>
</evidence>
<evidence type="ECO:0000256" key="9">
    <source>
        <dbReference type="PROSITE-ProRule" id="PRU00560"/>
    </source>
</evidence>
<dbReference type="InterPro" id="IPR027417">
    <property type="entry name" value="P-loop_NTPase"/>
</dbReference>
<accession>A0A5B8U2K6</accession>
<keyword evidence="2 9" id="KW-0378">Hydrolase</keyword>
<gene>
    <name evidence="11" type="ORF">FSW04_06595</name>
</gene>
<name>A0A5B8U2K6_9ACTN</name>
<reference evidence="11 12" key="1">
    <citation type="journal article" date="2018" name="J. Microbiol.">
        <title>Baekduia soli gen. nov., sp. nov., a novel bacterium isolated from the soil of Baekdu Mountain and proposal of a novel family name, Baekduiaceae fam. nov.</title>
        <authorList>
            <person name="An D.S."/>
            <person name="Siddiqi M.Z."/>
            <person name="Kim K.H."/>
            <person name="Yu H.S."/>
            <person name="Im W.T."/>
        </authorList>
    </citation>
    <scope>NUCLEOTIDE SEQUENCE [LARGE SCALE GENOMIC DNA]</scope>
    <source>
        <strain evidence="11 12">BR7-21</strain>
    </source>
</reference>
<dbReference type="KEGG" id="bsol:FSW04_06595"/>
<evidence type="ECO:0000256" key="2">
    <source>
        <dbReference type="ARBA" id="ARBA00022801"/>
    </source>
</evidence>
<keyword evidence="4 9" id="KW-0067">ATP-binding</keyword>
<protein>
    <recommendedName>
        <fullName evidence="7">DNA 3'-5' helicase</fullName>
        <ecNumber evidence="7">5.6.2.4</ecNumber>
    </recommendedName>
</protein>
<feature type="binding site" evidence="9">
    <location>
        <begin position="32"/>
        <end position="39"/>
    </location>
    <ligand>
        <name>ATP</name>
        <dbReference type="ChEBI" id="CHEBI:30616"/>
    </ligand>
</feature>
<dbReference type="SUPFAM" id="SSF52540">
    <property type="entry name" value="P-loop containing nucleoside triphosphate hydrolases"/>
    <property type="match status" value="1"/>
</dbReference>
<dbReference type="PANTHER" id="PTHR11070">
    <property type="entry name" value="UVRD / RECB / PCRA DNA HELICASE FAMILY MEMBER"/>
    <property type="match status" value="1"/>
</dbReference>
<evidence type="ECO:0000256" key="4">
    <source>
        <dbReference type="ARBA" id="ARBA00022840"/>
    </source>
</evidence>
<dbReference type="EMBL" id="CP042430">
    <property type="protein sequence ID" value="QEC47289.1"/>
    <property type="molecule type" value="Genomic_DNA"/>
</dbReference>
<dbReference type="Pfam" id="PF13361">
    <property type="entry name" value="UvrD_C"/>
    <property type="match status" value="1"/>
</dbReference>
<dbReference type="InterPro" id="IPR000212">
    <property type="entry name" value="DNA_helicase_UvrD/REP"/>
</dbReference>
<dbReference type="InterPro" id="IPR014017">
    <property type="entry name" value="DNA_helicase_UvrD-like_C"/>
</dbReference>
<dbReference type="GO" id="GO:0016887">
    <property type="term" value="F:ATP hydrolysis activity"/>
    <property type="evidence" value="ECO:0007669"/>
    <property type="project" value="RHEA"/>
</dbReference>
<evidence type="ECO:0000313" key="11">
    <source>
        <dbReference type="EMBL" id="QEC47289.1"/>
    </source>
</evidence>
<feature type="domain" description="UvrD-like helicase ATP-binding" evidence="10">
    <location>
        <begin position="11"/>
        <end position="280"/>
    </location>
</feature>
<dbReference type="GO" id="GO:0003677">
    <property type="term" value="F:DNA binding"/>
    <property type="evidence" value="ECO:0007669"/>
    <property type="project" value="InterPro"/>
</dbReference>
<evidence type="ECO:0000256" key="6">
    <source>
        <dbReference type="ARBA" id="ARBA00034617"/>
    </source>
</evidence>
<dbReference type="Proteomes" id="UP000321805">
    <property type="component" value="Chromosome"/>
</dbReference>
<dbReference type="InterPro" id="IPR014016">
    <property type="entry name" value="UvrD-like_ATP-bd"/>
</dbReference>
<dbReference type="Pfam" id="PF00580">
    <property type="entry name" value="UvrD-helicase"/>
    <property type="match status" value="2"/>
</dbReference>
<dbReference type="OrthoDB" id="9810135at2"/>
<organism evidence="11 12">
    <name type="scientific">Baekduia soli</name>
    <dbReference type="NCBI Taxonomy" id="496014"/>
    <lineage>
        <taxon>Bacteria</taxon>
        <taxon>Bacillati</taxon>
        <taxon>Actinomycetota</taxon>
        <taxon>Thermoleophilia</taxon>
        <taxon>Solirubrobacterales</taxon>
        <taxon>Baekduiaceae</taxon>
        <taxon>Baekduia</taxon>
    </lineage>
</organism>
<keyword evidence="12" id="KW-1185">Reference proteome</keyword>
<comment type="catalytic activity">
    <reaction evidence="8">
        <text>ATP + H2O = ADP + phosphate + H(+)</text>
        <dbReference type="Rhea" id="RHEA:13065"/>
        <dbReference type="ChEBI" id="CHEBI:15377"/>
        <dbReference type="ChEBI" id="CHEBI:15378"/>
        <dbReference type="ChEBI" id="CHEBI:30616"/>
        <dbReference type="ChEBI" id="CHEBI:43474"/>
        <dbReference type="ChEBI" id="CHEBI:456216"/>
        <dbReference type="EC" id="5.6.2.4"/>
    </reaction>
</comment>
<dbReference type="PANTHER" id="PTHR11070:SF2">
    <property type="entry name" value="ATP-DEPENDENT DNA HELICASE SRS2"/>
    <property type="match status" value="1"/>
</dbReference>
<keyword evidence="3 9" id="KW-0347">Helicase</keyword>
<dbReference type="AlphaFoldDB" id="A0A5B8U2K6"/>
<keyword evidence="1 9" id="KW-0547">Nucleotide-binding</keyword>
<keyword evidence="5" id="KW-0413">Isomerase</keyword>
<sequence length="499" mass="54568">MIRLPATSLGASLTAEQRAAVGARASRLYIEAAPGSGKTTVAAHRFAVQRFQRTAVIDPRAVVAVSFTRAATWELATRIRRHWGRIGVTRPHRVITLDTLIYDLLVSLLRGGHLLWPGGHIELDVRDTWKSVVEPSFTNRGVRITLLGSRAVAVPRIYEKAFSQPQPAGVAKCINAGMCTHEDVRELLALALQKPELRQFAVERLEATTRALIVDEVFDANDLDLEVVRLAADANAEVTLIGDPWQALYRFRGARPDLVPALVADLHAESAQLTTSFRWRSSAQAQLAADLRASKPIAVVRGDASDVLDVVLAAEWKHLWDLNASVLPLAFGSAKWNIPEAGATLLLDYVTRAVLALPAVYRDDALSTLGIEDPEVSARLDLLWPDVLDRLRTPGKPGLVAAYNGIVAALATESSAVFPEVRGNYTKRLGWLRERIVQPIDPIPGLTVHQAKGREWDRVGVALTDDHHGSLSQGLSHEVTAHRLIYVACTRARESTIAV</sequence>
<evidence type="ECO:0000256" key="8">
    <source>
        <dbReference type="ARBA" id="ARBA00048988"/>
    </source>
</evidence>
<comment type="catalytic activity">
    <reaction evidence="6">
        <text>Couples ATP hydrolysis with the unwinding of duplex DNA by translocating in the 3'-5' direction.</text>
        <dbReference type="EC" id="5.6.2.4"/>
    </reaction>
</comment>
<evidence type="ECO:0000256" key="3">
    <source>
        <dbReference type="ARBA" id="ARBA00022806"/>
    </source>
</evidence>
<evidence type="ECO:0000259" key="10">
    <source>
        <dbReference type="PROSITE" id="PS51198"/>
    </source>
</evidence>
<dbReference type="PROSITE" id="PS51198">
    <property type="entry name" value="UVRD_HELICASE_ATP_BIND"/>
    <property type="match status" value="1"/>
</dbReference>
<dbReference type="GO" id="GO:0005524">
    <property type="term" value="F:ATP binding"/>
    <property type="evidence" value="ECO:0007669"/>
    <property type="project" value="UniProtKB-UniRule"/>
</dbReference>